<evidence type="ECO:0000313" key="2">
    <source>
        <dbReference type="EMBL" id="KAK7841960.1"/>
    </source>
</evidence>
<dbReference type="Proteomes" id="UP000237347">
    <property type="component" value="Unassembled WGS sequence"/>
</dbReference>
<dbReference type="EMBL" id="PKMF04000230">
    <property type="protein sequence ID" value="KAK7841960.1"/>
    <property type="molecule type" value="Genomic_DNA"/>
</dbReference>
<gene>
    <name evidence="2" type="ORF">CFP56_014631</name>
</gene>
<protein>
    <submittedName>
        <fullName evidence="2">Uncharacterized protein</fullName>
    </submittedName>
</protein>
<evidence type="ECO:0000313" key="3">
    <source>
        <dbReference type="Proteomes" id="UP000237347"/>
    </source>
</evidence>
<evidence type="ECO:0000256" key="1">
    <source>
        <dbReference type="SAM" id="Phobius"/>
    </source>
</evidence>
<keyword evidence="1" id="KW-1133">Transmembrane helix</keyword>
<feature type="transmembrane region" description="Helical" evidence="1">
    <location>
        <begin position="48"/>
        <end position="67"/>
    </location>
</feature>
<comment type="caution">
    <text evidence="2">The sequence shown here is derived from an EMBL/GenBank/DDBJ whole genome shotgun (WGS) entry which is preliminary data.</text>
</comment>
<keyword evidence="3" id="KW-1185">Reference proteome</keyword>
<sequence>MVQILTAEKHLGLDNENDKDYYEEGNVAYETGTYSYHLEVQLDLCDGVLLGGSIVVVVVMVTIKVGYGGMEQRGFQVMDGNKLIMNSRGGRFMGVNNIGRPQVPIFGGSVGKANAASLVTDNVGATWPKGKAVATIARYQII</sequence>
<reference evidence="2 3" key="1">
    <citation type="journal article" date="2018" name="Sci. Data">
        <title>The draft genome sequence of cork oak.</title>
        <authorList>
            <person name="Ramos A.M."/>
            <person name="Usie A."/>
            <person name="Barbosa P."/>
            <person name="Barros P.M."/>
            <person name="Capote T."/>
            <person name="Chaves I."/>
            <person name="Simoes F."/>
            <person name="Abreu I."/>
            <person name="Carrasquinho I."/>
            <person name="Faro C."/>
            <person name="Guimaraes J.B."/>
            <person name="Mendonca D."/>
            <person name="Nobrega F."/>
            <person name="Rodrigues L."/>
            <person name="Saibo N.J.M."/>
            <person name="Varela M.C."/>
            <person name="Egas C."/>
            <person name="Matos J."/>
            <person name="Miguel C.M."/>
            <person name="Oliveira M.M."/>
            <person name="Ricardo C.P."/>
            <person name="Goncalves S."/>
        </authorList>
    </citation>
    <scope>NUCLEOTIDE SEQUENCE [LARGE SCALE GENOMIC DNA]</scope>
    <source>
        <strain evidence="3">cv. HL8</strain>
    </source>
</reference>
<organism evidence="2 3">
    <name type="scientific">Quercus suber</name>
    <name type="common">Cork oak</name>
    <dbReference type="NCBI Taxonomy" id="58331"/>
    <lineage>
        <taxon>Eukaryota</taxon>
        <taxon>Viridiplantae</taxon>
        <taxon>Streptophyta</taxon>
        <taxon>Embryophyta</taxon>
        <taxon>Tracheophyta</taxon>
        <taxon>Spermatophyta</taxon>
        <taxon>Magnoliopsida</taxon>
        <taxon>eudicotyledons</taxon>
        <taxon>Gunneridae</taxon>
        <taxon>Pentapetalae</taxon>
        <taxon>rosids</taxon>
        <taxon>fabids</taxon>
        <taxon>Fagales</taxon>
        <taxon>Fagaceae</taxon>
        <taxon>Quercus</taxon>
    </lineage>
</organism>
<dbReference type="AlphaFoldDB" id="A0AAW0KSM9"/>
<keyword evidence="1" id="KW-0472">Membrane</keyword>
<name>A0AAW0KSM9_QUESU</name>
<keyword evidence="1" id="KW-0812">Transmembrane</keyword>
<accession>A0AAW0KSM9</accession>
<proteinExistence type="predicted"/>